<dbReference type="GO" id="GO:0015141">
    <property type="term" value="F:succinate transmembrane transporter activity"/>
    <property type="evidence" value="ECO:0007669"/>
    <property type="project" value="TreeGrafter"/>
</dbReference>
<proteinExistence type="inferred from homology"/>
<feature type="transmembrane region" description="Helical" evidence="9">
    <location>
        <begin position="27"/>
        <end position="45"/>
    </location>
</feature>
<evidence type="ECO:0000256" key="9">
    <source>
        <dbReference type="SAM" id="Phobius"/>
    </source>
</evidence>
<evidence type="ECO:0000256" key="8">
    <source>
        <dbReference type="ARBA" id="ARBA00023136"/>
    </source>
</evidence>
<gene>
    <name evidence="10" type="ORF">CH341_27115</name>
</gene>
<dbReference type="EMBL" id="NPEX01000331">
    <property type="protein sequence ID" value="RAI38835.1"/>
    <property type="molecule type" value="Genomic_DNA"/>
</dbReference>
<keyword evidence="8 9" id="KW-0472">Membrane</keyword>
<dbReference type="GO" id="GO:0015138">
    <property type="term" value="F:fumarate transmembrane transporter activity"/>
    <property type="evidence" value="ECO:0007669"/>
    <property type="project" value="TreeGrafter"/>
</dbReference>
<dbReference type="GO" id="GO:0015366">
    <property type="term" value="F:malate:proton symporter activity"/>
    <property type="evidence" value="ECO:0007669"/>
    <property type="project" value="TreeGrafter"/>
</dbReference>
<evidence type="ECO:0000256" key="5">
    <source>
        <dbReference type="ARBA" id="ARBA00022692"/>
    </source>
</evidence>
<organism evidence="10 11">
    <name type="scientific">Rhodoplanes roseus</name>
    <dbReference type="NCBI Taxonomy" id="29409"/>
    <lineage>
        <taxon>Bacteria</taxon>
        <taxon>Pseudomonadati</taxon>
        <taxon>Pseudomonadota</taxon>
        <taxon>Alphaproteobacteria</taxon>
        <taxon>Hyphomicrobiales</taxon>
        <taxon>Nitrobacteraceae</taxon>
        <taxon>Rhodoplanes</taxon>
    </lineage>
</organism>
<keyword evidence="11" id="KW-1185">Reference proteome</keyword>
<dbReference type="GO" id="GO:0005886">
    <property type="term" value="C:plasma membrane"/>
    <property type="evidence" value="ECO:0007669"/>
    <property type="project" value="UniProtKB-SubCell"/>
</dbReference>
<dbReference type="AlphaFoldDB" id="A0A327KNB0"/>
<dbReference type="OrthoDB" id="9766690at2"/>
<evidence type="ECO:0000256" key="4">
    <source>
        <dbReference type="ARBA" id="ARBA00022475"/>
    </source>
</evidence>
<dbReference type="GO" id="GO:0070778">
    <property type="term" value="P:L-aspartate transmembrane transport"/>
    <property type="evidence" value="ECO:0007669"/>
    <property type="project" value="TreeGrafter"/>
</dbReference>
<accession>A0A327KNB0</accession>
<evidence type="ECO:0000256" key="3">
    <source>
        <dbReference type="ARBA" id="ARBA00022448"/>
    </source>
</evidence>
<comment type="similarity">
    <text evidence="2">Belongs to the dicarboxylate/amino acid:cation symporter (DAACS) (TC 2.A.23) family.</text>
</comment>
<evidence type="ECO:0000256" key="2">
    <source>
        <dbReference type="ARBA" id="ARBA00006148"/>
    </source>
</evidence>
<dbReference type="SUPFAM" id="SSF118215">
    <property type="entry name" value="Proton glutamate symport protein"/>
    <property type="match status" value="1"/>
</dbReference>
<dbReference type="InterPro" id="IPR001991">
    <property type="entry name" value="Na-dicarboxylate_symporter"/>
</dbReference>
<dbReference type="Gene3D" id="1.10.3860.10">
    <property type="entry name" value="Sodium:dicarboxylate symporter"/>
    <property type="match status" value="1"/>
</dbReference>
<evidence type="ECO:0000256" key="1">
    <source>
        <dbReference type="ARBA" id="ARBA00004429"/>
    </source>
</evidence>
<feature type="transmembrane region" description="Helical" evidence="9">
    <location>
        <begin position="95"/>
        <end position="117"/>
    </location>
</feature>
<keyword evidence="5 9" id="KW-0812">Transmembrane</keyword>
<protein>
    <submittedName>
        <fullName evidence="10">C4-dicarboxylate transporter DctA</fullName>
    </submittedName>
</protein>
<name>A0A327KNB0_9BRAD</name>
<feature type="transmembrane region" description="Helical" evidence="9">
    <location>
        <begin position="65"/>
        <end position="83"/>
    </location>
</feature>
<feature type="transmembrane region" description="Helical" evidence="9">
    <location>
        <begin position="205"/>
        <end position="225"/>
    </location>
</feature>
<comment type="subcellular location">
    <subcellularLocation>
        <location evidence="1">Cell inner membrane</location>
        <topology evidence="1">Multi-pass membrane protein</topology>
    </subcellularLocation>
</comment>
<evidence type="ECO:0000313" key="11">
    <source>
        <dbReference type="Proteomes" id="UP000249130"/>
    </source>
</evidence>
<feature type="transmembrane region" description="Helical" evidence="9">
    <location>
        <begin position="350"/>
        <end position="373"/>
    </location>
</feature>
<keyword evidence="7 9" id="KW-1133">Transmembrane helix</keyword>
<keyword evidence="6" id="KW-0769">Symport</keyword>
<evidence type="ECO:0000313" key="10">
    <source>
        <dbReference type="EMBL" id="RAI38835.1"/>
    </source>
</evidence>
<sequence length="438" mass="46562">MMSTNVATEAAVAPAAKRGSKPFYKKMYVQVIVGVILGSLLAVVYPNIGVTLQPLGLVFIKAIKMVITPIIFLTIVVGIAKMGDMHRVANVGAKALIYFEVASTIALIVGIVVINVWPIGSGIHANPAALDTKLVDGFAKASQNMTMMSFLMDIIPTTFVDPFAKGNMLQVVFVATLFGFALVGIGEKGRPIIDILDRSTSAFFGMVKIIMVIAPLAAFGAMAFTVSKFGTRTLVDLGQLILGVYVVSIFFVVVVLGGFLKWAGFNVVQVLSFFKDEWLFCLAATSGEAMLPRCMEKLEKLGVSREVVGLVMPSGMSFNTDGTAIYMTMGLMFMAHALDIEMSIWQQLSVLFVMLFTSKGAAGVAGAGFVALAATMPTISDIPVGALALLIGADSFMSQIRAATNLMGNVIATLVVGRWVGACDYDTARRKLAAGETD</sequence>
<dbReference type="PANTHER" id="PTHR42865:SF1">
    <property type="entry name" value="AEROBIC C4-DICARBOXYLATE TRANSPORT PROTEIN"/>
    <property type="match status" value="1"/>
</dbReference>
<evidence type="ECO:0000256" key="6">
    <source>
        <dbReference type="ARBA" id="ARBA00022847"/>
    </source>
</evidence>
<feature type="transmembrane region" description="Helical" evidence="9">
    <location>
        <begin position="167"/>
        <end position="185"/>
    </location>
</feature>
<evidence type="ECO:0000256" key="7">
    <source>
        <dbReference type="ARBA" id="ARBA00022989"/>
    </source>
</evidence>
<dbReference type="PANTHER" id="PTHR42865">
    <property type="entry name" value="PROTON/GLUTAMATE-ASPARTATE SYMPORTER"/>
    <property type="match status" value="1"/>
</dbReference>
<dbReference type="FunFam" id="1.10.3860.10:FF:000001">
    <property type="entry name" value="C4-dicarboxylate transport protein"/>
    <property type="match status" value="1"/>
</dbReference>
<keyword evidence="4" id="KW-1003">Cell membrane</keyword>
<reference evidence="10 11" key="1">
    <citation type="submission" date="2017-07" db="EMBL/GenBank/DDBJ databases">
        <title>Draft Genome Sequences of Select Purple Nonsulfur Bacteria.</title>
        <authorList>
            <person name="Lasarre B."/>
            <person name="Mckinlay J.B."/>
        </authorList>
    </citation>
    <scope>NUCLEOTIDE SEQUENCE [LARGE SCALE GENOMIC DNA]</scope>
    <source>
        <strain evidence="10 11">DSM 5909</strain>
    </source>
</reference>
<keyword evidence="3" id="KW-0813">Transport</keyword>
<feature type="transmembrane region" description="Helical" evidence="9">
    <location>
        <begin position="237"/>
        <end position="260"/>
    </location>
</feature>
<dbReference type="Proteomes" id="UP000249130">
    <property type="component" value="Unassembled WGS sequence"/>
</dbReference>
<dbReference type="PRINTS" id="PR00173">
    <property type="entry name" value="EDTRNSPORT"/>
</dbReference>
<comment type="caution">
    <text evidence="10">The sequence shown here is derived from an EMBL/GenBank/DDBJ whole genome shotgun (WGS) entry which is preliminary data.</text>
</comment>
<dbReference type="Pfam" id="PF00375">
    <property type="entry name" value="SDF"/>
    <property type="match status" value="1"/>
</dbReference>
<dbReference type="InterPro" id="IPR036458">
    <property type="entry name" value="Na:dicarbo_symporter_sf"/>
</dbReference>